<protein>
    <submittedName>
        <fullName evidence="7">ABC transporter permease</fullName>
    </submittedName>
</protein>
<keyword evidence="5 6" id="KW-0472">Membrane</keyword>
<reference evidence="7 8" key="1">
    <citation type="submission" date="2023-02" db="EMBL/GenBank/DDBJ databases">
        <title>A bacterium isolated from plastisphere.</title>
        <authorList>
            <person name="Sun Y."/>
        </authorList>
    </citation>
    <scope>NUCLEOTIDE SEQUENCE [LARGE SCALE GENOMIC DNA]</scope>
    <source>
        <strain evidence="8">a-1</strain>
    </source>
</reference>
<feature type="transmembrane region" description="Helical" evidence="6">
    <location>
        <begin position="80"/>
        <end position="100"/>
    </location>
</feature>
<dbReference type="PANTHER" id="PTHR47089">
    <property type="entry name" value="ABC TRANSPORTER, PERMEASE PROTEIN"/>
    <property type="match status" value="1"/>
</dbReference>
<keyword evidence="8" id="KW-1185">Reference proteome</keyword>
<keyword evidence="3 6" id="KW-0812">Transmembrane</keyword>
<evidence type="ECO:0000256" key="1">
    <source>
        <dbReference type="ARBA" id="ARBA00004651"/>
    </source>
</evidence>
<evidence type="ECO:0000313" key="8">
    <source>
        <dbReference type="Proteomes" id="UP001213680"/>
    </source>
</evidence>
<accession>A0ABY7X329</accession>
<feature type="transmembrane region" description="Helical" evidence="6">
    <location>
        <begin position="191"/>
        <end position="209"/>
    </location>
</feature>
<feature type="transmembrane region" description="Helical" evidence="6">
    <location>
        <begin position="262"/>
        <end position="285"/>
    </location>
</feature>
<name>A0ABY7X329_9BACL</name>
<feature type="transmembrane region" description="Helical" evidence="6">
    <location>
        <begin position="50"/>
        <end position="73"/>
    </location>
</feature>
<evidence type="ECO:0000256" key="2">
    <source>
        <dbReference type="ARBA" id="ARBA00022475"/>
    </source>
</evidence>
<feature type="transmembrane region" description="Helical" evidence="6">
    <location>
        <begin position="9"/>
        <end position="30"/>
    </location>
</feature>
<sequence>MKKLSLNQLLIPFLSIILGLLVGAIVMLIGGYDPVQGFISLFEGMFGSPYAIGETLRAAAPLIFSGLAVAFAFRTGLFNIGVEGQVLIGWVAAVYVGINFDGLPMFIHLPLALLAAMIAAAIWAFVPGFLKAKFYVHEVITSIMMNYIALYTTNAILRNVIGVTNERTESINESASLASPWLQELTTYSRLHWGVLVAVLAAIVYYYILQRTTLGYELRAVGFNKNASQYAGMSVNRNIVLSFVISGMFAGLAGAMEGLGTFGSMTLSASFTGVGFDGIAVALLGANTAIGVVLAAILFAGLNIGGLAMQLGANVPSELVKVIIAAIVIFVASGYAINYVVEKLKGNRKKGVEKK</sequence>
<evidence type="ECO:0000256" key="3">
    <source>
        <dbReference type="ARBA" id="ARBA00022692"/>
    </source>
</evidence>
<feature type="transmembrane region" description="Helical" evidence="6">
    <location>
        <begin position="239"/>
        <end position="256"/>
    </location>
</feature>
<organism evidence="7 8">
    <name type="scientific">Exiguobacterium marinum</name>
    <dbReference type="NCBI Taxonomy" id="273528"/>
    <lineage>
        <taxon>Bacteria</taxon>
        <taxon>Bacillati</taxon>
        <taxon>Bacillota</taxon>
        <taxon>Bacilli</taxon>
        <taxon>Bacillales</taxon>
        <taxon>Bacillales Family XII. Incertae Sedis</taxon>
        <taxon>Exiguobacterium</taxon>
    </lineage>
</organism>
<proteinExistence type="predicted"/>
<dbReference type="Proteomes" id="UP001213680">
    <property type="component" value="Chromosome"/>
</dbReference>
<evidence type="ECO:0000256" key="5">
    <source>
        <dbReference type="ARBA" id="ARBA00023136"/>
    </source>
</evidence>
<gene>
    <name evidence="7" type="ORF">PTI97_05935</name>
</gene>
<keyword evidence="4 6" id="KW-1133">Transmembrane helix</keyword>
<dbReference type="InterPro" id="IPR001851">
    <property type="entry name" value="ABC_transp_permease"/>
</dbReference>
<feature type="transmembrane region" description="Helical" evidence="6">
    <location>
        <begin position="292"/>
        <end position="313"/>
    </location>
</feature>
<comment type="subcellular location">
    <subcellularLocation>
        <location evidence="1">Cell membrane</location>
        <topology evidence="1">Multi-pass membrane protein</topology>
    </subcellularLocation>
</comment>
<evidence type="ECO:0000313" key="7">
    <source>
        <dbReference type="EMBL" id="WDH77057.1"/>
    </source>
</evidence>
<feature type="transmembrane region" description="Helical" evidence="6">
    <location>
        <begin position="319"/>
        <end position="341"/>
    </location>
</feature>
<evidence type="ECO:0000256" key="4">
    <source>
        <dbReference type="ARBA" id="ARBA00022989"/>
    </source>
</evidence>
<feature type="transmembrane region" description="Helical" evidence="6">
    <location>
        <begin position="138"/>
        <end position="157"/>
    </location>
</feature>
<dbReference type="Pfam" id="PF02653">
    <property type="entry name" value="BPD_transp_2"/>
    <property type="match status" value="1"/>
</dbReference>
<dbReference type="RefSeq" id="WP_026826195.1">
    <property type="nucleotide sequence ID" value="NZ_CP118099.1"/>
</dbReference>
<evidence type="ECO:0000256" key="6">
    <source>
        <dbReference type="SAM" id="Phobius"/>
    </source>
</evidence>
<dbReference type="EMBL" id="CP118099">
    <property type="protein sequence ID" value="WDH77057.1"/>
    <property type="molecule type" value="Genomic_DNA"/>
</dbReference>
<dbReference type="PANTHER" id="PTHR47089:SF1">
    <property type="entry name" value="GUANOSINE ABC TRANSPORTER PERMEASE PROTEIN NUPP"/>
    <property type="match status" value="1"/>
</dbReference>
<feature type="transmembrane region" description="Helical" evidence="6">
    <location>
        <begin position="106"/>
        <end position="126"/>
    </location>
</feature>
<keyword evidence="2" id="KW-1003">Cell membrane</keyword>
<dbReference type="CDD" id="cd06580">
    <property type="entry name" value="TM_PBP1_transp_TpRbsC_like"/>
    <property type="match status" value="1"/>
</dbReference>